<dbReference type="Proteomes" id="UP001055072">
    <property type="component" value="Unassembled WGS sequence"/>
</dbReference>
<sequence>MAVREHARDKHPSAIQVRNEASVLSDEQCRHDDARAQRLTQRLQSLCAAKRGHEARNNPQTLALSLSSEPLAARSFAPPRISRCMASAALIFTDNGNHSFVINIDDTSPTISYSPFADTFTTPNLTAGWNPYYSDSGIANGQDTQGEGTTFHVTSANGASLDIRWNGTAVTLHGFFDTSQNTFPSSTSYSVSLDGVPTTNYASSFTPDPNSEENVLAAFANLTNQEHSIQIALHTTGDADDGSILLRFDRAVLQSEPPDEYTTQPVAIVNYPDDLISFHGQWSFDSHLLPNQSVAFHTSTNVGDSASLLFNGKQASQSNNPCLLPASHADIDHFRGVFSANPQLYKRSNFRIVLIGWCVGTAVLLSGLTTPLSGSYNISLDNTHPPTTFSAHSSFNASSPTVLFYATGLDPAVVHELQVVNIGTSSEGEGSLLVLGSVNVTTTGTQNGGGSTPVASMSSRLPRGTIAAIVVGVRRQESRRKESFIVNPRVYRRRFSSFLSRPHPLQDNEKSRQATNNHADASHDEDVLDITAAKDDDSDDEEDDLHGAEDDQDGQARHGSQNSDGSYAIDLPKLPRPGSGHIRLRSDGESPSPTQRYSDLHASGNPILVTPSSPLRSPKPKGPREMRAIISSHGRDSSRGILLKDMYSPAADVPTDVHTNDTLWPGTLLPQPNVSPLRVNFEDELSHDAERRREARHRSETSGVSLPYSLKQALLGHIRPSRSRDVSPAKPSPTDPRRYSFLDLESSNASSSSRSNRQSQSTSTRSSLKARSGHEGSDQSDTIPPVPRDPRVSMGLSMTLAGGPTSSRPSDSPNISLQAVSLSPITIPDHSLAQHIDLPAGVHPIISELPSPTESIPMTVSDIHFRHSLHSSSSHVSESRRTSHRMSNPQRVHPPLPTPSTSSTFQQQQQQQRQQQQVEERPYIVQKILGIQTGSGPSTPFGSPTVPGFASRWSRGRGSGGGSGGGGLGGPSSFRTRTGPS</sequence>
<evidence type="ECO:0000313" key="1">
    <source>
        <dbReference type="EMBL" id="KAI0084910.1"/>
    </source>
</evidence>
<protein>
    <submittedName>
        <fullName evidence="1">Uncharacterized protein</fullName>
    </submittedName>
</protein>
<gene>
    <name evidence="1" type="ORF">BDY19DRAFT_1050965</name>
</gene>
<reference evidence="1" key="1">
    <citation type="journal article" date="2021" name="Environ. Microbiol.">
        <title>Gene family expansions and transcriptome signatures uncover fungal adaptations to wood decay.</title>
        <authorList>
            <person name="Hage H."/>
            <person name="Miyauchi S."/>
            <person name="Viragh M."/>
            <person name="Drula E."/>
            <person name="Min B."/>
            <person name="Chaduli D."/>
            <person name="Navarro D."/>
            <person name="Favel A."/>
            <person name="Norest M."/>
            <person name="Lesage-Meessen L."/>
            <person name="Balint B."/>
            <person name="Merenyi Z."/>
            <person name="de Eugenio L."/>
            <person name="Morin E."/>
            <person name="Martinez A.T."/>
            <person name="Baldrian P."/>
            <person name="Stursova M."/>
            <person name="Martinez M.J."/>
            <person name="Novotny C."/>
            <person name="Magnuson J.K."/>
            <person name="Spatafora J.W."/>
            <person name="Maurice S."/>
            <person name="Pangilinan J."/>
            <person name="Andreopoulos W."/>
            <person name="LaButti K."/>
            <person name="Hundley H."/>
            <person name="Na H."/>
            <person name="Kuo A."/>
            <person name="Barry K."/>
            <person name="Lipzen A."/>
            <person name="Henrissat B."/>
            <person name="Riley R."/>
            <person name="Ahrendt S."/>
            <person name="Nagy L.G."/>
            <person name="Grigoriev I.V."/>
            <person name="Martin F."/>
            <person name="Rosso M.N."/>
        </authorList>
    </citation>
    <scope>NUCLEOTIDE SEQUENCE</scope>
    <source>
        <strain evidence="1">CBS 384.51</strain>
    </source>
</reference>
<accession>A0ACB8TSD0</accession>
<organism evidence="1 2">
    <name type="scientific">Irpex rosettiformis</name>
    <dbReference type="NCBI Taxonomy" id="378272"/>
    <lineage>
        <taxon>Eukaryota</taxon>
        <taxon>Fungi</taxon>
        <taxon>Dikarya</taxon>
        <taxon>Basidiomycota</taxon>
        <taxon>Agaricomycotina</taxon>
        <taxon>Agaricomycetes</taxon>
        <taxon>Polyporales</taxon>
        <taxon>Irpicaceae</taxon>
        <taxon>Irpex</taxon>
    </lineage>
</organism>
<proteinExistence type="predicted"/>
<comment type="caution">
    <text evidence="1">The sequence shown here is derived from an EMBL/GenBank/DDBJ whole genome shotgun (WGS) entry which is preliminary data.</text>
</comment>
<dbReference type="EMBL" id="MU274937">
    <property type="protein sequence ID" value="KAI0084910.1"/>
    <property type="molecule type" value="Genomic_DNA"/>
</dbReference>
<keyword evidence="2" id="KW-1185">Reference proteome</keyword>
<name>A0ACB8TSD0_9APHY</name>
<evidence type="ECO:0000313" key="2">
    <source>
        <dbReference type="Proteomes" id="UP001055072"/>
    </source>
</evidence>